<name>A0A378WFJ6_MYCFO</name>
<reference evidence="1 2" key="1">
    <citation type="submission" date="2018-06" db="EMBL/GenBank/DDBJ databases">
        <authorList>
            <consortium name="Pathogen Informatics"/>
            <person name="Doyle S."/>
        </authorList>
    </citation>
    <scope>NUCLEOTIDE SEQUENCE [LARGE SCALE GENOMIC DNA]</scope>
    <source>
        <strain evidence="1 2">NCTC1542</strain>
    </source>
</reference>
<evidence type="ECO:0000313" key="1">
    <source>
        <dbReference type="EMBL" id="SUA31663.1"/>
    </source>
</evidence>
<organism evidence="1 2">
    <name type="scientific">Mycolicibacterium fortuitum</name>
    <name type="common">Mycobacterium fortuitum</name>
    <dbReference type="NCBI Taxonomy" id="1766"/>
    <lineage>
        <taxon>Bacteria</taxon>
        <taxon>Bacillati</taxon>
        <taxon>Actinomycetota</taxon>
        <taxon>Actinomycetes</taxon>
        <taxon>Mycobacteriales</taxon>
        <taxon>Mycobacteriaceae</taxon>
        <taxon>Mycolicibacterium</taxon>
    </lineage>
</organism>
<dbReference type="EMBL" id="UGQY01000006">
    <property type="protein sequence ID" value="SUA31663.1"/>
    <property type="molecule type" value="Genomic_DNA"/>
</dbReference>
<gene>
    <name evidence="1" type="ORF">NCTC1542_07018</name>
</gene>
<dbReference type="AlphaFoldDB" id="A0A378WFJ6"/>
<protein>
    <submittedName>
        <fullName evidence="1">Uncharacterized protein</fullName>
    </submittedName>
</protein>
<dbReference type="Proteomes" id="UP000255389">
    <property type="component" value="Unassembled WGS sequence"/>
</dbReference>
<proteinExistence type="predicted"/>
<accession>A0A378WFJ6</accession>
<sequence length="110" mass="11470">MSTANTGIARLAGSAVGVVHEGDSIVTWFGQADLYVLDPPLRGYTVVVASTLPNAPRVSARGGQERGVETFLLGVTGEDMQCDPYQEELPGSGWGNTASEALAEAGYQLV</sequence>
<evidence type="ECO:0000313" key="2">
    <source>
        <dbReference type="Proteomes" id="UP000255389"/>
    </source>
</evidence>